<keyword evidence="4 10" id="KW-0479">Metal-binding</keyword>
<name>A0A8T7M116_9CHLR</name>
<dbReference type="FunFam" id="3.40.50.300:FF:000494">
    <property type="entry name" value="tRNA modification GTPase MnmE"/>
    <property type="match status" value="1"/>
</dbReference>
<dbReference type="Gene3D" id="3.40.50.300">
    <property type="entry name" value="P-loop containing nucleotide triphosphate hydrolases"/>
    <property type="match status" value="1"/>
</dbReference>
<gene>
    <name evidence="10 13" type="primary">mnmE</name>
    <name evidence="10" type="synonym">trmE</name>
    <name evidence="13" type="ORF">HXX08_07205</name>
    <name evidence="14" type="ORF">OZ401_000787</name>
</gene>
<dbReference type="GO" id="GO:0046872">
    <property type="term" value="F:metal ion binding"/>
    <property type="evidence" value="ECO:0007669"/>
    <property type="project" value="UniProtKB-KW"/>
</dbReference>
<dbReference type="GO" id="GO:0042802">
    <property type="term" value="F:identical protein binding"/>
    <property type="evidence" value="ECO:0007669"/>
    <property type="project" value="UniProtKB-ARBA"/>
</dbReference>
<dbReference type="SUPFAM" id="SSF116878">
    <property type="entry name" value="TrmE connector domain"/>
    <property type="match status" value="1"/>
</dbReference>
<keyword evidence="2 10" id="KW-0963">Cytoplasm</keyword>
<dbReference type="Pfam" id="PF12631">
    <property type="entry name" value="MnmE_helical"/>
    <property type="match status" value="1"/>
</dbReference>
<evidence type="ECO:0000313" key="14">
    <source>
        <dbReference type="EMBL" id="WJW67520.1"/>
    </source>
</evidence>
<keyword evidence="6 10" id="KW-0378">Hydrolase</keyword>
<dbReference type="NCBIfam" id="TIGR00231">
    <property type="entry name" value="small_GTP"/>
    <property type="match status" value="1"/>
</dbReference>
<feature type="binding site" evidence="10">
    <location>
        <position position="230"/>
    </location>
    <ligand>
        <name>K(+)</name>
        <dbReference type="ChEBI" id="CHEBI:29103"/>
    </ligand>
</feature>
<dbReference type="Pfam" id="PF10396">
    <property type="entry name" value="TrmE_N"/>
    <property type="match status" value="1"/>
</dbReference>
<evidence type="ECO:0000256" key="6">
    <source>
        <dbReference type="ARBA" id="ARBA00022801"/>
    </source>
</evidence>
<proteinExistence type="inferred from homology"/>
<feature type="binding site" evidence="10">
    <location>
        <position position="249"/>
    </location>
    <ligand>
        <name>K(+)</name>
        <dbReference type="ChEBI" id="CHEBI:29103"/>
    </ligand>
</feature>
<dbReference type="Gene3D" id="3.30.1360.120">
    <property type="entry name" value="Probable tRNA modification gtpase trme, domain 1"/>
    <property type="match status" value="1"/>
</dbReference>
<organism evidence="13 15">
    <name type="scientific">Candidatus Chlorohelix allophototropha</name>
    <dbReference type="NCBI Taxonomy" id="3003348"/>
    <lineage>
        <taxon>Bacteria</taxon>
        <taxon>Bacillati</taxon>
        <taxon>Chloroflexota</taxon>
        <taxon>Chloroflexia</taxon>
        <taxon>Candidatus Chloroheliales</taxon>
        <taxon>Candidatus Chloroheliaceae</taxon>
        <taxon>Candidatus Chlorohelix</taxon>
    </lineage>
</organism>
<feature type="binding site" evidence="10">
    <location>
        <position position="22"/>
    </location>
    <ligand>
        <name>(6S)-5-formyl-5,6,7,8-tetrahydrofolate</name>
        <dbReference type="ChEBI" id="CHEBI:57457"/>
    </ligand>
</feature>
<dbReference type="Gene3D" id="1.20.120.430">
    <property type="entry name" value="tRNA modification GTPase MnmE domain 2"/>
    <property type="match status" value="1"/>
</dbReference>
<keyword evidence="7 10" id="KW-0460">Magnesium</keyword>
<dbReference type="InterPro" id="IPR025867">
    <property type="entry name" value="MnmE_helical"/>
</dbReference>
<dbReference type="EMBL" id="CP128399">
    <property type="protein sequence ID" value="WJW67520.1"/>
    <property type="molecule type" value="Genomic_DNA"/>
</dbReference>
<keyword evidence="3 10" id="KW-0819">tRNA processing</keyword>
<evidence type="ECO:0000256" key="5">
    <source>
        <dbReference type="ARBA" id="ARBA00022741"/>
    </source>
</evidence>
<dbReference type="GO" id="GO:0005829">
    <property type="term" value="C:cytosol"/>
    <property type="evidence" value="ECO:0007669"/>
    <property type="project" value="TreeGrafter"/>
</dbReference>
<dbReference type="Pfam" id="PF01926">
    <property type="entry name" value="MMR_HSR1"/>
    <property type="match status" value="1"/>
</dbReference>
<dbReference type="AlphaFoldDB" id="A0A8T7M116"/>
<dbReference type="PANTHER" id="PTHR42714:SF2">
    <property type="entry name" value="TRNA MODIFICATION GTPASE GTPBP3, MITOCHONDRIAL"/>
    <property type="match status" value="1"/>
</dbReference>
<comment type="caution">
    <text evidence="10">Lacks conserved residue(s) required for the propagation of feature annotation.</text>
</comment>
<evidence type="ECO:0000259" key="12">
    <source>
        <dbReference type="PROSITE" id="PS51709"/>
    </source>
</evidence>
<feature type="binding site" evidence="10">
    <location>
        <position position="251"/>
    </location>
    <ligand>
        <name>K(+)</name>
        <dbReference type="ChEBI" id="CHEBI:29103"/>
    </ligand>
</feature>
<reference evidence="13 15" key="1">
    <citation type="submission" date="2020-06" db="EMBL/GenBank/DDBJ databases">
        <title>Anoxygenic phototrophic Chloroflexota member uses a Type I reaction center.</title>
        <authorList>
            <person name="Tsuji J.M."/>
            <person name="Shaw N.A."/>
            <person name="Nagashima S."/>
            <person name="Venkiteswaran J."/>
            <person name="Schiff S.L."/>
            <person name="Hanada S."/>
            <person name="Tank M."/>
            <person name="Neufeld J.D."/>
        </authorList>
    </citation>
    <scope>NUCLEOTIDE SEQUENCE [LARGE SCALE GENOMIC DNA]</scope>
    <source>
        <strain evidence="13">L227-S17</strain>
    </source>
</reference>
<evidence type="ECO:0000256" key="8">
    <source>
        <dbReference type="ARBA" id="ARBA00022958"/>
    </source>
</evidence>
<feature type="binding site" evidence="10">
    <location>
        <position position="127"/>
    </location>
    <ligand>
        <name>(6S)-5-formyl-5,6,7,8-tetrahydrofolate</name>
        <dbReference type="ChEBI" id="CHEBI:57457"/>
    </ligand>
</feature>
<dbReference type="InterPro" id="IPR005225">
    <property type="entry name" value="Small_GTP-bd"/>
</dbReference>
<evidence type="ECO:0000313" key="16">
    <source>
        <dbReference type="Proteomes" id="UP001431572"/>
    </source>
</evidence>
<dbReference type="InterPro" id="IPR018948">
    <property type="entry name" value="GTP-bd_TrmE_N"/>
</dbReference>
<evidence type="ECO:0000313" key="15">
    <source>
        <dbReference type="Proteomes" id="UP000521676"/>
    </source>
</evidence>
<dbReference type="CDD" id="cd04164">
    <property type="entry name" value="trmE"/>
    <property type="match status" value="1"/>
</dbReference>
<comment type="subunit">
    <text evidence="10">Homodimer. Heterotetramer of two MnmE and two MnmG subunits.</text>
</comment>
<comment type="subcellular location">
    <subcellularLocation>
        <location evidence="10">Cytoplasm</location>
    </subcellularLocation>
</comment>
<feature type="binding site" evidence="10">
    <location>
        <begin position="230"/>
        <end position="235"/>
    </location>
    <ligand>
        <name>GTP</name>
        <dbReference type="ChEBI" id="CHEBI:37565"/>
    </ligand>
</feature>
<feature type="binding site" evidence="10">
    <location>
        <position position="255"/>
    </location>
    <ligand>
        <name>Mg(2+)</name>
        <dbReference type="ChEBI" id="CHEBI:18420"/>
    </ligand>
</feature>
<dbReference type="EC" id="3.6.-.-" evidence="10"/>
<feature type="binding site" evidence="10">
    <location>
        <position position="470"/>
    </location>
    <ligand>
        <name>(6S)-5-formyl-5,6,7,8-tetrahydrofolate</name>
        <dbReference type="ChEBI" id="CHEBI:57457"/>
    </ligand>
</feature>
<comment type="function">
    <text evidence="10">Exhibits a very high intrinsic GTPase hydrolysis rate. Involved in the addition of a carboxymethylaminomethyl (cmnm) group at the wobble position (U34) of certain tRNAs, forming tRNA-cmnm(5)s(2)U34.</text>
</comment>
<dbReference type="CDD" id="cd14858">
    <property type="entry name" value="TrmE_N"/>
    <property type="match status" value="1"/>
</dbReference>
<evidence type="ECO:0000256" key="9">
    <source>
        <dbReference type="ARBA" id="ARBA00023134"/>
    </source>
</evidence>
<evidence type="ECO:0000256" key="3">
    <source>
        <dbReference type="ARBA" id="ARBA00022694"/>
    </source>
</evidence>
<evidence type="ECO:0000256" key="2">
    <source>
        <dbReference type="ARBA" id="ARBA00022490"/>
    </source>
</evidence>
<feature type="binding site" evidence="10">
    <location>
        <begin position="274"/>
        <end position="277"/>
    </location>
    <ligand>
        <name>GTP</name>
        <dbReference type="ChEBI" id="CHEBI:37565"/>
    </ligand>
</feature>
<evidence type="ECO:0000256" key="1">
    <source>
        <dbReference type="ARBA" id="ARBA00011043"/>
    </source>
</evidence>
<evidence type="ECO:0000256" key="7">
    <source>
        <dbReference type="ARBA" id="ARBA00022842"/>
    </source>
</evidence>
<dbReference type="HAMAP" id="MF_00379">
    <property type="entry name" value="GTPase_MnmE"/>
    <property type="match status" value="1"/>
</dbReference>
<dbReference type="InterPro" id="IPR027368">
    <property type="entry name" value="MnmE_dom2"/>
</dbReference>
<evidence type="ECO:0000256" key="11">
    <source>
        <dbReference type="RuleBase" id="RU003313"/>
    </source>
</evidence>
<comment type="similarity">
    <text evidence="1 10 11">Belongs to the TRAFAC class TrmE-Era-EngA-EngB-Septin-like GTPase superfamily. TrmE GTPase family.</text>
</comment>
<feature type="binding site" evidence="10">
    <location>
        <begin position="249"/>
        <end position="255"/>
    </location>
    <ligand>
        <name>GTP</name>
        <dbReference type="ChEBI" id="CHEBI:37565"/>
    </ligand>
</feature>
<feature type="domain" description="TrmE-type G" evidence="12">
    <location>
        <begin position="220"/>
        <end position="391"/>
    </location>
</feature>
<dbReference type="GO" id="GO:0002098">
    <property type="term" value="P:tRNA wobble uridine modification"/>
    <property type="evidence" value="ECO:0007669"/>
    <property type="project" value="TreeGrafter"/>
</dbReference>
<keyword evidence="16" id="KW-1185">Reference proteome</keyword>
<dbReference type="InterPro" id="IPR004520">
    <property type="entry name" value="GTPase_MnmE"/>
</dbReference>
<evidence type="ECO:0000256" key="4">
    <source>
        <dbReference type="ARBA" id="ARBA00022723"/>
    </source>
</evidence>
<dbReference type="EMBL" id="JACATZ010000001">
    <property type="protein sequence ID" value="NWJ45650.1"/>
    <property type="molecule type" value="Genomic_DNA"/>
</dbReference>
<feature type="binding site" evidence="10">
    <location>
        <position position="234"/>
    </location>
    <ligand>
        <name>Mg(2+)</name>
        <dbReference type="ChEBI" id="CHEBI:18420"/>
    </ligand>
</feature>
<dbReference type="FunFam" id="3.30.1360.120:FF:000003">
    <property type="entry name" value="tRNA modification GTPase MnmE"/>
    <property type="match status" value="1"/>
</dbReference>
<dbReference type="InterPro" id="IPR027417">
    <property type="entry name" value="P-loop_NTPase"/>
</dbReference>
<feature type="binding site" evidence="10">
    <location>
        <position position="254"/>
    </location>
    <ligand>
        <name>K(+)</name>
        <dbReference type="ChEBI" id="CHEBI:29103"/>
    </ligand>
</feature>
<comment type="cofactor">
    <cofactor evidence="10">
        <name>K(+)</name>
        <dbReference type="ChEBI" id="CHEBI:29103"/>
    </cofactor>
    <text evidence="10">Binds 1 potassium ion per subunit.</text>
</comment>
<dbReference type="SUPFAM" id="SSF52540">
    <property type="entry name" value="P-loop containing nucleoside triphosphate hydrolases"/>
    <property type="match status" value="1"/>
</dbReference>
<dbReference type="GO" id="GO:0005525">
    <property type="term" value="F:GTP binding"/>
    <property type="evidence" value="ECO:0007669"/>
    <property type="project" value="UniProtKB-UniRule"/>
</dbReference>
<keyword evidence="5 10" id="KW-0547">Nucleotide-binding</keyword>
<sequence length="470" mass="50851">MYNDTITAISTALGEGAIGLVRLSGPNAYEILQQVFFTIKGKTRKSFESHRLYYGYIADPAIPADPLDEVMAVYLASPRTYTREPMAEISCHGGSVPLEKILNLTLRMGARHAEPGEFTLRAFLNGRIDLAQAEAVQDIVRSKTGPALEQALGQLAGKLSQRIGVARQKLLSALAQLEAMIDFPEDDVPFASVSPQLGETLAEIDTLLATADAGQIYRQGIRAAIVGVPNVGKSSLLNALLRNDRAIVTPVAGTTRDLIEETLNVRGIPVVLVDTAGITATEDMVERIGIERSRQAIASADLLLLVLDSSRPLHSGDLELIAAVQSELAIRPTTKAMLVLNKTDLNQGENENYKLESELNQKLPELPRVSISAQTGDRLQELEDALANLALGGQNLAGRSLMITNTRHRRALERAREHLLSAIASDEAGMVADFISIDLRLAMEAMGEITGESVQESLLHEIFSTFCIGK</sequence>
<dbReference type="PROSITE" id="PS51709">
    <property type="entry name" value="G_TRME"/>
    <property type="match status" value="1"/>
</dbReference>
<keyword evidence="8 10" id="KW-0630">Potassium</keyword>
<evidence type="ECO:0000256" key="10">
    <source>
        <dbReference type="HAMAP-Rule" id="MF_00379"/>
    </source>
</evidence>
<reference evidence="14" key="2">
    <citation type="journal article" date="2024" name="Nature">
        <title>Anoxygenic phototroph of the Chloroflexota uses a type I reaction centre.</title>
        <authorList>
            <person name="Tsuji J.M."/>
            <person name="Shaw N.A."/>
            <person name="Nagashima S."/>
            <person name="Venkiteswaran J.J."/>
            <person name="Schiff S.L."/>
            <person name="Watanabe T."/>
            <person name="Fukui M."/>
            <person name="Hanada S."/>
            <person name="Tank M."/>
            <person name="Neufeld J.D."/>
        </authorList>
    </citation>
    <scope>NUCLEOTIDE SEQUENCE</scope>
    <source>
        <strain evidence="14">L227-S17</strain>
    </source>
</reference>
<dbReference type="InterPro" id="IPR031168">
    <property type="entry name" value="G_TrmE"/>
</dbReference>
<dbReference type="GO" id="GO:0030488">
    <property type="term" value="P:tRNA methylation"/>
    <property type="evidence" value="ECO:0007669"/>
    <property type="project" value="TreeGrafter"/>
</dbReference>
<dbReference type="Proteomes" id="UP000521676">
    <property type="component" value="Unassembled WGS sequence"/>
</dbReference>
<protein>
    <recommendedName>
        <fullName evidence="10">tRNA modification GTPase MnmE</fullName>
        <ecNumber evidence="10">3.6.-.-</ecNumber>
    </recommendedName>
</protein>
<feature type="binding site" evidence="10">
    <location>
        <position position="88"/>
    </location>
    <ligand>
        <name>(6S)-5-formyl-5,6,7,8-tetrahydrofolate</name>
        <dbReference type="ChEBI" id="CHEBI:57457"/>
    </ligand>
</feature>
<dbReference type="PANTHER" id="PTHR42714">
    <property type="entry name" value="TRNA MODIFICATION GTPASE GTPBP3"/>
    <property type="match status" value="1"/>
</dbReference>
<keyword evidence="9 10" id="KW-0342">GTP-binding</keyword>
<dbReference type="InterPro" id="IPR027266">
    <property type="entry name" value="TrmE/GcvT-like"/>
</dbReference>
<dbReference type="GO" id="GO:0003924">
    <property type="term" value="F:GTPase activity"/>
    <property type="evidence" value="ECO:0007669"/>
    <property type="project" value="UniProtKB-UniRule"/>
</dbReference>
<dbReference type="InterPro" id="IPR006073">
    <property type="entry name" value="GTP-bd"/>
</dbReference>
<evidence type="ECO:0000313" key="13">
    <source>
        <dbReference type="EMBL" id="NWJ45650.1"/>
    </source>
</evidence>
<dbReference type="RefSeq" id="WP_341469413.1">
    <property type="nucleotide sequence ID" value="NZ_CP128399.1"/>
</dbReference>
<accession>A0A8T7M116</accession>
<dbReference type="Proteomes" id="UP001431572">
    <property type="component" value="Chromosome 1"/>
</dbReference>
<dbReference type="NCBIfam" id="TIGR00450">
    <property type="entry name" value="mnmE_trmE_thdF"/>
    <property type="match status" value="1"/>
</dbReference>